<feature type="region of interest" description="Disordered" evidence="1">
    <location>
        <begin position="1"/>
        <end position="34"/>
    </location>
</feature>
<protein>
    <submittedName>
        <fullName evidence="3">Uncharacterized protein</fullName>
    </submittedName>
</protein>
<comment type="caution">
    <text evidence="3">The sequence shown here is derived from an EMBL/GenBank/DDBJ whole genome shotgun (WGS) entry which is preliminary data.</text>
</comment>
<feature type="compositionally biased region" description="Polar residues" evidence="1">
    <location>
        <begin position="11"/>
        <end position="22"/>
    </location>
</feature>
<evidence type="ECO:0000256" key="1">
    <source>
        <dbReference type="SAM" id="MobiDB-lite"/>
    </source>
</evidence>
<dbReference type="Proteomes" id="UP000794436">
    <property type="component" value="Unassembled WGS sequence"/>
</dbReference>
<reference evidence="3" key="1">
    <citation type="submission" date="2019-03" db="EMBL/GenBank/DDBJ databases">
        <title>Long read genome sequence of the mycoparasitic Pythium oligandrum ATCC 38472 isolated from sugarbeet rhizosphere.</title>
        <authorList>
            <person name="Gaulin E."/>
        </authorList>
    </citation>
    <scope>NUCLEOTIDE SEQUENCE</scope>
    <source>
        <strain evidence="3">ATCC 38472_TT</strain>
    </source>
</reference>
<name>A0A8K1FHN4_PYTOL</name>
<organism evidence="3 4">
    <name type="scientific">Pythium oligandrum</name>
    <name type="common">Mycoparasitic fungus</name>
    <dbReference type="NCBI Taxonomy" id="41045"/>
    <lineage>
        <taxon>Eukaryota</taxon>
        <taxon>Sar</taxon>
        <taxon>Stramenopiles</taxon>
        <taxon>Oomycota</taxon>
        <taxon>Peronosporomycetes</taxon>
        <taxon>Pythiales</taxon>
        <taxon>Pythiaceae</taxon>
        <taxon>Pythium</taxon>
    </lineage>
</organism>
<evidence type="ECO:0000313" key="3">
    <source>
        <dbReference type="EMBL" id="TMW62926.1"/>
    </source>
</evidence>
<dbReference type="EMBL" id="SPLM01000073">
    <property type="protein sequence ID" value="TMW62926.1"/>
    <property type="molecule type" value="Genomic_DNA"/>
</dbReference>
<proteinExistence type="predicted"/>
<feature type="compositionally biased region" description="Low complexity" evidence="1">
    <location>
        <begin position="23"/>
        <end position="34"/>
    </location>
</feature>
<feature type="transmembrane region" description="Helical" evidence="2">
    <location>
        <begin position="166"/>
        <end position="185"/>
    </location>
</feature>
<keyword evidence="2" id="KW-0472">Membrane</keyword>
<accession>A0A8K1FHN4</accession>
<feature type="transmembrane region" description="Helical" evidence="2">
    <location>
        <begin position="137"/>
        <end position="154"/>
    </location>
</feature>
<sequence>MSKKKKASGHANATSKGNTSNVSKGDSGGSSARGAAAALSASKAPYSTHKSLETATQYYMQLTADGNNAKARLDGVLWLHHSIAVVVINALLFDGHVDTQQQLIVGATVFWLGRRFLLQHIAGYSVLRRGWQRVSMARTVLLFVFAGVMLPLAFDRFDLWSTQTTQLLGVIIAFDVMSVAVLIGATSDTEELSNYALDGLETVFLVGLFSTQFSHRPHLIYDRYAFRLSCASVATHCMVIAGAKSAVFARSVTDDKRSHQRRDQLLAQARASLAYDGFGDQKTSENEEEKTSKADQFTPSWLEWLGDSRGKLLCWTSMQTLLVLTQVTLSWFVLYSWELSSVLMLSSSHVLWELLRLEDLIDKPFAPIENPAA</sequence>
<keyword evidence="4" id="KW-1185">Reference proteome</keyword>
<dbReference type="AlphaFoldDB" id="A0A8K1FHN4"/>
<keyword evidence="2" id="KW-0812">Transmembrane</keyword>
<gene>
    <name evidence="3" type="ORF">Poli38472_005544</name>
</gene>
<keyword evidence="2" id="KW-1133">Transmembrane helix</keyword>
<evidence type="ECO:0000256" key="2">
    <source>
        <dbReference type="SAM" id="Phobius"/>
    </source>
</evidence>
<evidence type="ECO:0000313" key="4">
    <source>
        <dbReference type="Proteomes" id="UP000794436"/>
    </source>
</evidence>